<keyword evidence="1" id="KW-0805">Transcription regulation</keyword>
<feature type="transmembrane region" description="Helical" evidence="4">
    <location>
        <begin position="240"/>
        <end position="258"/>
    </location>
</feature>
<feature type="transmembrane region" description="Helical" evidence="4">
    <location>
        <begin position="326"/>
        <end position="350"/>
    </location>
</feature>
<dbReference type="PRINTS" id="PR00038">
    <property type="entry name" value="HTHLUXR"/>
</dbReference>
<dbReference type="GO" id="GO:0006355">
    <property type="term" value="P:regulation of DNA-templated transcription"/>
    <property type="evidence" value="ECO:0007669"/>
    <property type="project" value="InterPro"/>
</dbReference>
<feature type="transmembrane region" description="Helical" evidence="4">
    <location>
        <begin position="298"/>
        <end position="319"/>
    </location>
</feature>
<feature type="transmembrane region" description="Helical" evidence="4">
    <location>
        <begin position="207"/>
        <end position="228"/>
    </location>
</feature>
<dbReference type="Pfam" id="PF00196">
    <property type="entry name" value="GerE"/>
    <property type="match status" value="1"/>
</dbReference>
<dbReference type="Gene3D" id="1.10.10.10">
    <property type="entry name" value="Winged helix-like DNA-binding domain superfamily/Winged helix DNA-binding domain"/>
    <property type="match status" value="1"/>
</dbReference>
<keyword evidence="4" id="KW-1133">Transmembrane helix</keyword>
<feature type="transmembrane region" description="Helical" evidence="4">
    <location>
        <begin position="21"/>
        <end position="43"/>
    </location>
</feature>
<evidence type="ECO:0000256" key="1">
    <source>
        <dbReference type="ARBA" id="ARBA00023015"/>
    </source>
</evidence>
<feature type="transmembrane region" description="Helical" evidence="4">
    <location>
        <begin position="165"/>
        <end position="187"/>
    </location>
</feature>
<evidence type="ECO:0000259" key="5">
    <source>
        <dbReference type="PROSITE" id="PS50043"/>
    </source>
</evidence>
<dbReference type="GO" id="GO:0003677">
    <property type="term" value="F:DNA binding"/>
    <property type="evidence" value="ECO:0007669"/>
    <property type="project" value="UniProtKB-KW"/>
</dbReference>
<name>A0A3N0BAT1_9ACTN</name>
<dbReference type="Proteomes" id="UP000278632">
    <property type="component" value="Unassembled WGS sequence"/>
</dbReference>
<sequence>MDSLAEKTSLRSILSSAWLRCLIALTMEMFGTWLVNVCLYPLYVGVMPEARDVSSFVGVLVFVALAVWALRRPDSIDERLLTTMSMVGFALSFGIILLGIFQQQPIVLLLGSVLRSASSRWLVVLTGISLCKLDGRACALCVASALLMSYVLRLPFAALSDTACLVVLVLLPFIGCAACRPLALSVLSVMKASAPPVEASITQPASYVPFAHGLFVSIFVFRVAYGFALTFGSVDGAPQQAFLTVLPLAIVFGMVFAPKMPKADVFYSAAALLVVAGFLASAVLTAADREFGSLVNGLLYAGSECFDVLMWFALASIGARNETNALAVFAWGRAASSAGLLLGATIGHGANAETDALTVSVALATVLFVFVAINLTVLKNFSFQSTIDGVREASIVIETPGSSSVGLREKCVAVARRCRLTPRETELLDLLAHGRNGPFIQEKLVLSRNTVKTHVSNIYAKLGVHSQQELIDIVEQAEVFSMDGEEGRSEVAR</sequence>
<evidence type="ECO:0000313" key="7">
    <source>
        <dbReference type="Proteomes" id="UP000278632"/>
    </source>
</evidence>
<dbReference type="InterPro" id="IPR016032">
    <property type="entry name" value="Sig_transdc_resp-reg_C-effctor"/>
</dbReference>
<feature type="transmembrane region" description="Helical" evidence="4">
    <location>
        <begin position="106"/>
        <end position="125"/>
    </location>
</feature>
<organism evidence="6 7">
    <name type="scientific">Paraeggerthella hongkongensis</name>
    <dbReference type="NCBI Taxonomy" id="230658"/>
    <lineage>
        <taxon>Bacteria</taxon>
        <taxon>Bacillati</taxon>
        <taxon>Actinomycetota</taxon>
        <taxon>Coriobacteriia</taxon>
        <taxon>Eggerthellales</taxon>
        <taxon>Eggerthellaceae</taxon>
        <taxon>Paraeggerthella</taxon>
    </lineage>
</organism>
<feature type="domain" description="HTH luxR-type" evidence="5">
    <location>
        <begin position="413"/>
        <end position="478"/>
    </location>
</feature>
<dbReference type="SMART" id="SM00421">
    <property type="entry name" value="HTH_LUXR"/>
    <property type="match status" value="1"/>
</dbReference>
<dbReference type="SUPFAM" id="SSF46894">
    <property type="entry name" value="C-terminal effector domain of the bipartite response regulators"/>
    <property type="match status" value="1"/>
</dbReference>
<evidence type="ECO:0000256" key="4">
    <source>
        <dbReference type="SAM" id="Phobius"/>
    </source>
</evidence>
<evidence type="ECO:0000313" key="6">
    <source>
        <dbReference type="EMBL" id="RNL44104.1"/>
    </source>
</evidence>
<dbReference type="OrthoDB" id="3171430at2"/>
<evidence type="ECO:0000256" key="2">
    <source>
        <dbReference type="ARBA" id="ARBA00023125"/>
    </source>
</evidence>
<keyword evidence="2" id="KW-0238">DNA-binding</keyword>
<dbReference type="EMBL" id="QICD01000010">
    <property type="protein sequence ID" value="RNL44104.1"/>
    <property type="molecule type" value="Genomic_DNA"/>
</dbReference>
<accession>A0A3N0BAT1</accession>
<dbReference type="InterPro" id="IPR000792">
    <property type="entry name" value="Tscrpt_reg_LuxR_C"/>
</dbReference>
<keyword evidence="3" id="KW-0804">Transcription</keyword>
<dbReference type="PROSITE" id="PS50043">
    <property type="entry name" value="HTH_LUXR_2"/>
    <property type="match status" value="1"/>
</dbReference>
<gene>
    <name evidence="6" type="ORF">DMP08_06685</name>
</gene>
<feature type="transmembrane region" description="Helical" evidence="4">
    <location>
        <begin position="137"/>
        <end position="159"/>
    </location>
</feature>
<evidence type="ECO:0000256" key="3">
    <source>
        <dbReference type="ARBA" id="ARBA00023163"/>
    </source>
</evidence>
<feature type="transmembrane region" description="Helical" evidence="4">
    <location>
        <begin position="80"/>
        <end position="100"/>
    </location>
</feature>
<keyword evidence="7" id="KW-1185">Reference proteome</keyword>
<feature type="transmembrane region" description="Helical" evidence="4">
    <location>
        <begin position="265"/>
        <end position="286"/>
    </location>
</feature>
<dbReference type="PANTHER" id="PTHR44688">
    <property type="entry name" value="DNA-BINDING TRANSCRIPTIONAL ACTIVATOR DEVR_DOSR"/>
    <property type="match status" value="1"/>
</dbReference>
<keyword evidence="4" id="KW-0472">Membrane</keyword>
<dbReference type="InterPro" id="IPR036388">
    <property type="entry name" value="WH-like_DNA-bd_sf"/>
</dbReference>
<keyword evidence="4" id="KW-0812">Transmembrane</keyword>
<dbReference type="PANTHER" id="PTHR44688:SF16">
    <property type="entry name" value="DNA-BINDING TRANSCRIPTIONAL ACTIVATOR DEVR_DOSR"/>
    <property type="match status" value="1"/>
</dbReference>
<comment type="caution">
    <text evidence="6">The sequence shown here is derived from an EMBL/GenBank/DDBJ whole genome shotgun (WGS) entry which is preliminary data.</text>
</comment>
<feature type="transmembrane region" description="Helical" evidence="4">
    <location>
        <begin position="55"/>
        <end position="71"/>
    </location>
</feature>
<reference evidence="7" key="1">
    <citation type="submission" date="2018-05" db="EMBL/GenBank/DDBJ databases">
        <title>Genome Sequencing of selected type strains of the family Eggerthellaceae.</title>
        <authorList>
            <person name="Danylec N."/>
            <person name="Stoll D.A."/>
            <person name="Doetsch A."/>
            <person name="Huch M."/>
        </authorList>
    </citation>
    <scope>NUCLEOTIDE SEQUENCE [LARGE SCALE GENOMIC DNA]</scope>
    <source>
        <strain evidence="7">DSM 16106</strain>
    </source>
</reference>
<feature type="transmembrane region" description="Helical" evidence="4">
    <location>
        <begin position="356"/>
        <end position="377"/>
    </location>
</feature>
<dbReference type="CDD" id="cd06170">
    <property type="entry name" value="LuxR_C_like"/>
    <property type="match status" value="1"/>
</dbReference>
<proteinExistence type="predicted"/>
<protein>
    <submittedName>
        <fullName evidence="6">Helix-turn-helix transcriptional regulator</fullName>
    </submittedName>
</protein>
<dbReference type="AlphaFoldDB" id="A0A3N0BAT1"/>